<dbReference type="AlphaFoldDB" id="A0AAW2JF76"/>
<dbReference type="EMBL" id="JACGWK010001053">
    <property type="protein sequence ID" value="KAL0293281.1"/>
    <property type="molecule type" value="Genomic_DNA"/>
</dbReference>
<evidence type="ECO:0000313" key="2">
    <source>
        <dbReference type="EMBL" id="KAL0293281.1"/>
    </source>
</evidence>
<gene>
    <name evidence="2" type="ORF">Sangu_3240700</name>
</gene>
<dbReference type="Pfam" id="PF07727">
    <property type="entry name" value="RVT_2"/>
    <property type="match status" value="1"/>
</dbReference>
<comment type="caution">
    <text evidence="2">The sequence shown here is derived from an EMBL/GenBank/DDBJ whole genome shotgun (WGS) entry which is preliminary data.</text>
</comment>
<dbReference type="InterPro" id="IPR013103">
    <property type="entry name" value="RVT_2"/>
</dbReference>
<dbReference type="SUPFAM" id="SSF56672">
    <property type="entry name" value="DNA/RNA polymerases"/>
    <property type="match status" value="1"/>
</dbReference>
<reference evidence="2" key="2">
    <citation type="journal article" date="2024" name="Plant">
        <title>Genomic evolution and insights into agronomic trait innovations of Sesamum species.</title>
        <authorList>
            <person name="Miao H."/>
            <person name="Wang L."/>
            <person name="Qu L."/>
            <person name="Liu H."/>
            <person name="Sun Y."/>
            <person name="Le M."/>
            <person name="Wang Q."/>
            <person name="Wei S."/>
            <person name="Zheng Y."/>
            <person name="Lin W."/>
            <person name="Duan Y."/>
            <person name="Cao H."/>
            <person name="Xiong S."/>
            <person name="Wang X."/>
            <person name="Wei L."/>
            <person name="Li C."/>
            <person name="Ma Q."/>
            <person name="Ju M."/>
            <person name="Zhao R."/>
            <person name="Li G."/>
            <person name="Mu C."/>
            <person name="Tian Q."/>
            <person name="Mei H."/>
            <person name="Zhang T."/>
            <person name="Gao T."/>
            <person name="Zhang H."/>
        </authorList>
    </citation>
    <scope>NUCLEOTIDE SEQUENCE</scope>
    <source>
        <strain evidence="2">G01</strain>
    </source>
</reference>
<evidence type="ECO:0000259" key="1">
    <source>
        <dbReference type="Pfam" id="PF07727"/>
    </source>
</evidence>
<protein>
    <submittedName>
        <fullName evidence="2">Retrovirus-related Pol polyprotein from transposon RE2</fullName>
    </submittedName>
</protein>
<name>A0AAW2JF76_9LAMI</name>
<dbReference type="InterPro" id="IPR043502">
    <property type="entry name" value="DNA/RNA_pol_sf"/>
</dbReference>
<feature type="domain" description="Reverse transcriptase Ty1/copia-type" evidence="1">
    <location>
        <begin position="1"/>
        <end position="96"/>
    </location>
</feature>
<organism evidence="2">
    <name type="scientific">Sesamum angustifolium</name>
    <dbReference type="NCBI Taxonomy" id="2727405"/>
    <lineage>
        <taxon>Eukaryota</taxon>
        <taxon>Viridiplantae</taxon>
        <taxon>Streptophyta</taxon>
        <taxon>Embryophyta</taxon>
        <taxon>Tracheophyta</taxon>
        <taxon>Spermatophyta</taxon>
        <taxon>Magnoliopsida</taxon>
        <taxon>eudicotyledons</taxon>
        <taxon>Gunneridae</taxon>
        <taxon>Pentapetalae</taxon>
        <taxon>asterids</taxon>
        <taxon>lamiids</taxon>
        <taxon>Lamiales</taxon>
        <taxon>Pedaliaceae</taxon>
        <taxon>Sesamum</taxon>
    </lineage>
</organism>
<proteinExistence type="predicted"/>
<reference evidence="2" key="1">
    <citation type="submission" date="2020-06" db="EMBL/GenBank/DDBJ databases">
        <authorList>
            <person name="Li T."/>
            <person name="Hu X."/>
            <person name="Zhang T."/>
            <person name="Song X."/>
            <person name="Zhang H."/>
            <person name="Dai N."/>
            <person name="Sheng W."/>
            <person name="Hou X."/>
            <person name="Wei L."/>
        </authorList>
    </citation>
    <scope>NUCLEOTIDE SEQUENCE</scope>
    <source>
        <strain evidence="2">G01</strain>
        <tissue evidence="2">Leaf</tissue>
    </source>
</reference>
<sequence length="102" mass="11424">MDQPEGFTVVGEEQKVCHLQRSIHGLKQASLSWNICFNEVIRCYDFIKNDSDPCVYKKVSGSSVVFLVLYVDDILLIGNDIKILGDTKAWLSTQFSKALVGP</sequence>
<accession>A0AAW2JF76</accession>